<feature type="transmembrane region" description="Helical" evidence="1">
    <location>
        <begin position="20"/>
        <end position="40"/>
    </location>
</feature>
<gene>
    <name evidence="2" type="ORF">BN13_880019</name>
</gene>
<feature type="transmembrane region" description="Helical" evidence="1">
    <location>
        <begin position="139"/>
        <end position="158"/>
    </location>
</feature>
<feature type="transmembrane region" description="Helical" evidence="1">
    <location>
        <begin position="103"/>
        <end position="127"/>
    </location>
</feature>
<keyword evidence="1" id="KW-0472">Membrane</keyword>
<evidence type="ECO:0000313" key="2">
    <source>
        <dbReference type="EMBL" id="CCI54897.1"/>
    </source>
</evidence>
<protein>
    <submittedName>
        <fullName evidence="2">Putative integral membrane protein</fullName>
    </submittedName>
</protein>
<evidence type="ECO:0000256" key="1">
    <source>
        <dbReference type="SAM" id="Phobius"/>
    </source>
</evidence>
<dbReference type="Proteomes" id="UP000035720">
    <property type="component" value="Unassembled WGS sequence"/>
</dbReference>
<proteinExistence type="predicted"/>
<keyword evidence="3" id="KW-1185">Reference proteome</keyword>
<feature type="transmembrane region" description="Helical" evidence="1">
    <location>
        <begin position="164"/>
        <end position="187"/>
    </location>
</feature>
<keyword evidence="1" id="KW-1133">Transmembrane helix</keyword>
<dbReference type="AlphaFoldDB" id="A0A077MGW6"/>
<accession>A0A077MGW6</accession>
<comment type="caution">
    <text evidence="2">The sequence shown here is derived from an EMBL/GenBank/DDBJ whole genome shotgun (WGS) entry which is preliminary data.</text>
</comment>
<dbReference type="OrthoDB" id="5184455at2"/>
<dbReference type="Pfam" id="PF13398">
    <property type="entry name" value="Peptidase_M50B"/>
    <property type="match status" value="1"/>
</dbReference>
<dbReference type="EMBL" id="CAJC01000203">
    <property type="protein sequence ID" value="CCI54897.1"/>
    <property type="molecule type" value="Genomic_DNA"/>
</dbReference>
<organism evidence="2 3">
    <name type="scientific">Nostocoides jenkinsii Ben 74</name>
    <dbReference type="NCBI Taxonomy" id="1193518"/>
    <lineage>
        <taxon>Bacteria</taxon>
        <taxon>Bacillati</taxon>
        <taxon>Actinomycetota</taxon>
        <taxon>Actinomycetes</taxon>
        <taxon>Micrococcales</taxon>
        <taxon>Intrasporangiaceae</taxon>
        <taxon>Nostocoides</taxon>
    </lineage>
</organism>
<dbReference type="STRING" id="1193518.BN13_880019"/>
<evidence type="ECO:0000313" key="3">
    <source>
        <dbReference type="Proteomes" id="UP000035720"/>
    </source>
</evidence>
<keyword evidence="1" id="KW-0812">Transmembrane</keyword>
<dbReference type="RefSeq" id="WP_048547620.1">
    <property type="nucleotide sequence ID" value="NZ_HF571038.1"/>
</dbReference>
<reference evidence="2 3" key="1">
    <citation type="journal article" date="2013" name="ISME J.">
        <title>A metabolic model for members of the genus Tetrasphaera involved in enhanced biological phosphorus removal.</title>
        <authorList>
            <person name="Kristiansen R."/>
            <person name="Nguyen H.T.T."/>
            <person name="Saunders A.M."/>
            <person name="Nielsen J.L."/>
            <person name="Wimmer R."/>
            <person name="Le V.Q."/>
            <person name="McIlroy S.J."/>
            <person name="Petrovski S."/>
            <person name="Seviour R.J."/>
            <person name="Calteau A."/>
            <person name="Nielsen K.L."/>
            <person name="Nielsen P.H."/>
        </authorList>
    </citation>
    <scope>NUCLEOTIDE SEQUENCE [LARGE SCALE GENOMIC DNA]</scope>
    <source>
        <strain evidence="2 3">Ben 74</strain>
    </source>
</reference>
<sequence>MTWGTAIRERLVPVSGAVPLDAAGLTVVLVVAAILCWGPAWQWVRLGATLVHEVGHAVVGILSGRRFTGFVVAGNASGHAITVGPERGLGRIATTWAGYPAPAVVGLAFVWSAAQGYAAATLGLLLLGSLALLIRVRSVTTVAVVGAALAATGSLWWWRSDALQAHALTTVGVILIAGAWRGLASVWRHGRAGDDPAVLRRLTGVPALLWILSWALTCAGATVAAARLLLTGVA</sequence>
<dbReference type="InterPro" id="IPR049500">
    <property type="entry name" value="Peptidase_M50B-like"/>
</dbReference>
<feature type="transmembrane region" description="Helical" evidence="1">
    <location>
        <begin position="208"/>
        <end position="230"/>
    </location>
</feature>
<name>A0A077MGW6_9MICO</name>